<protein>
    <submittedName>
        <fullName evidence="1">Uncharacterized protein</fullName>
    </submittedName>
</protein>
<name>A0A165G5S3_9APHY</name>
<dbReference type="GeneID" id="63823223"/>
<dbReference type="EMBL" id="KV427610">
    <property type="protein sequence ID" value="KZT09865.1"/>
    <property type="molecule type" value="Genomic_DNA"/>
</dbReference>
<evidence type="ECO:0000313" key="2">
    <source>
        <dbReference type="Proteomes" id="UP000076871"/>
    </source>
</evidence>
<reference evidence="1 2" key="1">
    <citation type="journal article" date="2016" name="Mol. Biol. Evol.">
        <title>Comparative Genomics of Early-Diverging Mushroom-Forming Fungi Provides Insights into the Origins of Lignocellulose Decay Capabilities.</title>
        <authorList>
            <person name="Nagy L.G."/>
            <person name="Riley R."/>
            <person name="Tritt A."/>
            <person name="Adam C."/>
            <person name="Daum C."/>
            <person name="Floudas D."/>
            <person name="Sun H."/>
            <person name="Yadav J.S."/>
            <person name="Pangilinan J."/>
            <person name="Larsson K.H."/>
            <person name="Matsuura K."/>
            <person name="Barry K."/>
            <person name="Labutti K."/>
            <person name="Kuo R."/>
            <person name="Ohm R.A."/>
            <person name="Bhattacharya S.S."/>
            <person name="Shirouzu T."/>
            <person name="Yoshinaga Y."/>
            <person name="Martin F.M."/>
            <person name="Grigoriev I.V."/>
            <person name="Hibbett D.S."/>
        </authorList>
    </citation>
    <scope>NUCLEOTIDE SEQUENCE [LARGE SCALE GENOMIC DNA]</scope>
    <source>
        <strain evidence="1 2">93-53</strain>
    </source>
</reference>
<organism evidence="1 2">
    <name type="scientific">Laetiporus sulphureus 93-53</name>
    <dbReference type="NCBI Taxonomy" id="1314785"/>
    <lineage>
        <taxon>Eukaryota</taxon>
        <taxon>Fungi</taxon>
        <taxon>Dikarya</taxon>
        <taxon>Basidiomycota</taxon>
        <taxon>Agaricomycotina</taxon>
        <taxon>Agaricomycetes</taxon>
        <taxon>Polyporales</taxon>
        <taxon>Laetiporus</taxon>
    </lineage>
</organism>
<dbReference type="Proteomes" id="UP000076871">
    <property type="component" value="Unassembled WGS sequence"/>
</dbReference>
<dbReference type="RefSeq" id="XP_040767605.1">
    <property type="nucleotide sequence ID" value="XM_040906194.1"/>
</dbReference>
<dbReference type="AlphaFoldDB" id="A0A165G5S3"/>
<proteinExistence type="predicted"/>
<accession>A0A165G5S3</accession>
<dbReference type="STRING" id="1314785.A0A165G5S3"/>
<sequence>MQAQPTNATQAKDRHYMQLSHSLGRLSNAIGRTAGLCELLKVDLDSMRTLAASHAAQFMTVATELNPDPEPDEAEE</sequence>
<evidence type="ECO:0000313" key="1">
    <source>
        <dbReference type="EMBL" id="KZT09865.1"/>
    </source>
</evidence>
<keyword evidence="2" id="KW-1185">Reference proteome</keyword>
<dbReference type="OrthoDB" id="3212378at2759"/>
<dbReference type="InParanoid" id="A0A165G5S3"/>
<gene>
    <name evidence="1" type="ORF">LAESUDRAFT_694341</name>
</gene>